<dbReference type="AlphaFoldDB" id="A0A538UDG0"/>
<dbReference type="Pfam" id="PF09837">
    <property type="entry name" value="DUF2064"/>
    <property type="match status" value="1"/>
</dbReference>
<proteinExistence type="predicted"/>
<dbReference type="GO" id="GO:0016740">
    <property type="term" value="F:transferase activity"/>
    <property type="evidence" value="ECO:0007669"/>
    <property type="project" value="UniProtKB-KW"/>
</dbReference>
<dbReference type="InterPro" id="IPR018641">
    <property type="entry name" value="Trfase_1_rSAM/seldom-assoc"/>
</dbReference>
<dbReference type="Gene3D" id="3.90.550.10">
    <property type="entry name" value="Spore Coat Polysaccharide Biosynthesis Protein SpsA, Chain A"/>
    <property type="match status" value="1"/>
</dbReference>
<evidence type="ECO:0000313" key="2">
    <source>
        <dbReference type="Proteomes" id="UP000319771"/>
    </source>
</evidence>
<dbReference type="PANTHER" id="PTHR36529:SF1">
    <property type="entry name" value="GLYCOSYLTRANSFERASE"/>
    <property type="match status" value="1"/>
</dbReference>
<dbReference type="PANTHER" id="PTHR36529">
    <property type="entry name" value="SLL1095 PROTEIN"/>
    <property type="match status" value="1"/>
</dbReference>
<dbReference type="Proteomes" id="UP000319771">
    <property type="component" value="Unassembled WGS sequence"/>
</dbReference>
<dbReference type="EMBL" id="VBPB01000032">
    <property type="protein sequence ID" value="TMQ73913.1"/>
    <property type="molecule type" value="Genomic_DNA"/>
</dbReference>
<name>A0A538UDG0_UNCEI</name>
<organism evidence="1 2">
    <name type="scientific">Eiseniibacteriota bacterium</name>
    <dbReference type="NCBI Taxonomy" id="2212470"/>
    <lineage>
        <taxon>Bacteria</taxon>
        <taxon>Candidatus Eiseniibacteriota</taxon>
    </lineage>
</organism>
<accession>A0A538UDG0</accession>
<keyword evidence="1" id="KW-0808">Transferase</keyword>
<comment type="caution">
    <text evidence="1">The sequence shown here is derived from an EMBL/GenBank/DDBJ whole genome shotgun (WGS) entry which is preliminary data.</text>
</comment>
<reference evidence="1 2" key="1">
    <citation type="journal article" date="2019" name="Nat. Microbiol.">
        <title>Mediterranean grassland soil C-N compound turnover is dependent on rainfall and depth, and is mediated by genomically divergent microorganisms.</title>
        <authorList>
            <person name="Diamond S."/>
            <person name="Andeer P.F."/>
            <person name="Li Z."/>
            <person name="Crits-Christoph A."/>
            <person name="Burstein D."/>
            <person name="Anantharaman K."/>
            <person name="Lane K.R."/>
            <person name="Thomas B.C."/>
            <person name="Pan C."/>
            <person name="Northen T.R."/>
            <person name="Banfield J.F."/>
        </authorList>
    </citation>
    <scope>NUCLEOTIDE SEQUENCE [LARGE SCALE GENOMIC DNA]</scope>
    <source>
        <strain evidence="1">WS_11</strain>
    </source>
</reference>
<dbReference type="SUPFAM" id="SSF53448">
    <property type="entry name" value="Nucleotide-diphospho-sugar transferases"/>
    <property type="match status" value="1"/>
</dbReference>
<protein>
    <submittedName>
        <fullName evidence="1">Glycosyltransferase</fullName>
    </submittedName>
</protein>
<sequence>MNRIAIFARWPTLGAVKTRLSPALPAPLALNLYRAMLSDAVDSTREAGADERFLYWADAPAGGDTGAPAGMGVRHQRGGDLGERLTRASEELLAGPDARAVVTGADCPELTPRILREAFDALGGADLVLGPASDGGYYLLGLRRPAPALFSSIAWGTSAVLEQTLEQARRSGLTPALLGGLADLDTPDDLARFAARRALAADATGRHTVAALRALGLMPLAR</sequence>
<gene>
    <name evidence="1" type="ORF">E6K81_02225</name>
</gene>
<evidence type="ECO:0000313" key="1">
    <source>
        <dbReference type="EMBL" id="TMQ73913.1"/>
    </source>
</evidence>
<dbReference type="InterPro" id="IPR029044">
    <property type="entry name" value="Nucleotide-diphossugar_trans"/>
</dbReference>
<dbReference type="NCBIfam" id="TIGR04282">
    <property type="entry name" value="glyco_like_cofC"/>
    <property type="match status" value="1"/>
</dbReference>